<dbReference type="Gene3D" id="1.10.287.130">
    <property type="match status" value="1"/>
</dbReference>
<dbReference type="PROSITE" id="PS50109">
    <property type="entry name" value="HIS_KIN"/>
    <property type="match status" value="1"/>
</dbReference>
<dbReference type="Pfam" id="PF02518">
    <property type="entry name" value="HATPase_c"/>
    <property type="match status" value="1"/>
</dbReference>
<keyword evidence="5 14" id="KW-0808">Transferase</keyword>
<dbReference type="Gene3D" id="3.30.450.20">
    <property type="entry name" value="PAS domain"/>
    <property type="match status" value="1"/>
</dbReference>
<dbReference type="InterPro" id="IPR001789">
    <property type="entry name" value="Sig_transdc_resp-reg_receiver"/>
</dbReference>
<keyword evidence="8" id="KW-0902">Two-component regulatory system</keyword>
<dbReference type="Gene3D" id="6.10.340.10">
    <property type="match status" value="1"/>
</dbReference>
<comment type="caution">
    <text evidence="14">The sequence shown here is derived from an EMBL/GenBank/DDBJ whole genome shotgun (WGS) entry which is preliminary data.</text>
</comment>
<dbReference type="SUPFAM" id="SSF47384">
    <property type="entry name" value="Homodimeric domain of signal transducing histidine kinase"/>
    <property type="match status" value="1"/>
</dbReference>
<dbReference type="PANTHER" id="PTHR45339:SF1">
    <property type="entry name" value="HYBRID SIGNAL TRANSDUCTION HISTIDINE KINASE J"/>
    <property type="match status" value="1"/>
</dbReference>
<evidence type="ECO:0000256" key="4">
    <source>
        <dbReference type="ARBA" id="ARBA00022553"/>
    </source>
</evidence>
<dbReference type="Gene3D" id="3.40.50.2300">
    <property type="match status" value="1"/>
</dbReference>
<dbReference type="InterPro" id="IPR003660">
    <property type="entry name" value="HAMP_dom"/>
</dbReference>
<evidence type="ECO:0000259" key="13">
    <source>
        <dbReference type="PROSITE" id="PS50885"/>
    </source>
</evidence>
<dbReference type="EMBL" id="CAKLCM010000002">
    <property type="protein sequence ID" value="CAH0526295.1"/>
    <property type="molecule type" value="Genomic_DNA"/>
</dbReference>
<keyword evidence="7" id="KW-0378">Hydrolase</keyword>
<accession>A0ABM8ZJ08</accession>
<dbReference type="CDD" id="cd12913">
    <property type="entry name" value="PDC1_MCP_like"/>
    <property type="match status" value="1"/>
</dbReference>
<dbReference type="InterPro" id="IPR036890">
    <property type="entry name" value="HATPase_C_sf"/>
</dbReference>
<evidence type="ECO:0000256" key="3">
    <source>
        <dbReference type="ARBA" id="ARBA00012438"/>
    </source>
</evidence>
<dbReference type="InterPro" id="IPR011006">
    <property type="entry name" value="CheY-like_superfamily"/>
</dbReference>
<dbReference type="InterPro" id="IPR005467">
    <property type="entry name" value="His_kinase_dom"/>
</dbReference>
<dbReference type="CDD" id="cd06225">
    <property type="entry name" value="HAMP"/>
    <property type="match status" value="1"/>
</dbReference>
<keyword evidence="6 14" id="KW-0418">Kinase</keyword>
<organism evidence="14 15">
    <name type="scientific">Vibrio hippocampi</name>
    <dbReference type="NCBI Taxonomy" id="654686"/>
    <lineage>
        <taxon>Bacteria</taxon>
        <taxon>Pseudomonadati</taxon>
        <taxon>Pseudomonadota</taxon>
        <taxon>Gammaproteobacteria</taxon>
        <taxon>Vibrionales</taxon>
        <taxon>Vibrionaceae</taxon>
        <taxon>Vibrio</taxon>
    </lineage>
</organism>
<dbReference type="SUPFAM" id="SSF52172">
    <property type="entry name" value="CheY-like"/>
    <property type="match status" value="1"/>
</dbReference>
<gene>
    <name evidence="14" type="primary">rcsC_7</name>
    <name evidence="14" type="ORF">VHP8226_01729</name>
</gene>
<dbReference type="Gene3D" id="3.30.565.10">
    <property type="entry name" value="Histidine kinase-like ATPase, C-terminal domain"/>
    <property type="match status" value="1"/>
</dbReference>
<keyword evidence="4 9" id="KW-0597">Phosphoprotein</keyword>
<dbReference type="PANTHER" id="PTHR45339">
    <property type="entry name" value="HYBRID SIGNAL TRANSDUCTION HISTIDINE KINASE J"/>
    <property type="match status" value="1"/>
</dbReference>
<dbReference type="Pfam" id="PF22673">
    <property type="entry name" value="MCP-like_PDC_1"/>
    <property type="match status" value="1"/>
</dbReference>
<dbReference type="PRINTS" id="PR00344">
    <property type="entry name" value="BCTRLSENSOR"/>
</dbReference>
<comment type="catalytic activity">
    <reaction evidence="1">
        <text>ATP + protein L-histidine = ADP + protein N-phospho-L-histidine.</text>
        <dbReference type="EC" id="2.7.13.3"/>
    </reaction>
</comment>
<dbReference type="SUPFAM" id="SSF55874">
    <property type="entry name" value="ATPase domain of HSP90 chaperone/DNA topoisomerase II/histidine kinase"/>
    <property type="match status" value="1"/>
</dbReference>
<dbReference type="Proteomes" id="UP000838160">
    <property type="component" value="Unassembled WGS sequence"/>
</dbReference>
<comment type="subcellular location">
    <subcellularLocation>
        <location evidence="2">Membrane</location>
    </subcellularLocation>
</comment>
<feature type="domain" description="Response regulatory" evidence="12">
    <location>
        <begin position="599"/>
        <end position="716"/>
    </location>
</feature>
<evidence type="ECO:0000256" key="6">
    <source>
        <dbReference type="ARBA" id="ARBA00022777"/>
    </source>
</evidence>
<feature type="domain" description="HAMP" evidence="13">
    <location>
        <begin position="293"/>
        <end position="344"/>
    </location>
</feature>
<evidence type="ECO:0000313" key="15">
    <source>
        <dbReference type="Proteomes" id="UP000838160"/>
    </source>
</evidence>
<feature type="transmembrane region" description="Helical" evidence="10">
    <location>
        <begin position="12"/>
        <end position="34"/>
    </location>
</feature>
<evidence type="ECO:0000256" key="8">
    <source>
        <dbReference type="ARBA" id="ARBA00023012"/>
    </source>
</evidence>
<evidence type="ECO:0000259" key="11">
    <source>
        <dbReference type="PROSITE" id="PS50109"/>
    </source>
</evidence>
<dbReference type="EC" id="2.7.13.3" evidence="3"/>
<dbReference type="InterPro" id="IPR003594">
    <property type="entry name" value="HATPase_dom"/>
</dbReference>
<dbReference type="CDD" id="cd00082">
    <property type="entry name" value="HisKA"/>
    <property type="match status" value="1"/>
</dbReference>
<dbReference type="InterPro" id="IPR003661">
    <property type="entry name" value="HisK_dim/P_dom"/>
</dbReference>
<proteinExistence type="predicted"/>
<dbReference type="InterPro" id="IPR004358">
    <property type="entry name" value="Sig_transdc_His_kin-like_C"/>
</dbReference>
<dbReference type="SMART" id="SM00448">
    <property type="entry name" value="REC"/>
    <property type="match status" value="1"/>
</dbReference>
<evidence type="ECO:0000256" key="7">
    <source>
        <dbReference type="ARBA" id="ARBA00022801"/>
    </source>
</evidence>
<dbReference type="GO" id="GO:0004673">
    <property type="term" value="F:protein histidine kinase activity"/>
    <property type="evidence" value="ECO:0007669"/>
    <property type="project" value="UniProtKB-EC"/>
</dbReference>
<keyword evidence="10" id="KW-1133">Transmembrane helix</keyword>
<keyword evidence="10" id="KW-0812">Transmembrane</keyword>
<keyword evidence="10" id="KW-0472">Membrane</keyword>
<dbReference type="InterPro" id="IPR036097">
    <property type="entry name" value="HisK_dim/P_sf"/>
</dbReference>
<evidence type="ECO:0000256" key="2">
    <source>
        <dbReference type="ARBA" id="ARBA00004370"/>
    </source>
</evidence>
<protein>
    <recommendedName>
        <fullName evidence="3">histidine kinase</fullName>
        <ecNumber evidence="3">2.7.13.3</ecNumber>
    </recommendedName>
</protein>
<sequence length="732" mass="82336">MYIRRSLRRKSIIALGIYLAAMLILVATVTYWVVKPPVQTKLEQTLDARTQLLAKDVSAPLNESIGVLKSVVATTQSVKDVPLLDKILTQVFTTHSGVIVGGGVWPEPFSVDSNKELASLFYNRTSQGEVDKIDLWNNPYGSGYHHETWYLSAVSQPTGSVQWSSVYIDPYTNVQMITASSPYYIDNQFAGVATIDLSLEQLVRYVGRKAREHDLGVLIRDSKHHIVSEYNFRLGKDVYVSQVSFGQFDWQLDAVNAHHLVADQVSDMVMGVELGILPVMLLCVIGGYFLINRHLIRPITRIAKKVEASNPGDTIHVYYQGHDEIRYLIDSFNQKTDLLEKERAKALASTNAKTAFLATLSHEIRTPMNGVLGTAQLLLKSELSKEQRKHLRTLYESGEHMMVLLNEILDFSKIEQGHLELENHPFPIASIVGSVNSVYHTMCTEKGLDFEIISHIPKHVWYLGDKARLRQILFNLLNNAVKFTSDGKVEVHLLETRVNDLVWLNIKVKDTGIGISQEAKQRIFKPFEQAESSTTRRFGGTGLGLAIVHEIVDKMNGSISVESQVGQGTEFDINIQLQSTKPESKRQRGDQKLDYSGLRVLIVEDNRTNTIILDTFMKRKGFTTESVVNGRHALKLLADKQYDLILMDNHMPVMDGVEAITHIRNDQSINQNTLIFGCTADVFKETREKMLNAGADFIVGKPVDERVIDDALYQFAQKLYQYQAVDTIATGV</sequence>
<dbReference type="PROSITE" id="PS50110">
    <property type="entry name" value="RESPONSE_REGULATORY"/>
    <property type="match status" value="1"/>
</dbReference>
<evidence type="ECO:0000256" key="5">
    <source>
        <dbReference type="ARBA" id="ARBA00022679"/>
    </source>
</evidence>
<dbReference type="PROSITE" id="PS50885">
    <property type="entry name" value="HAMP"/>
    <property type="match status" value="1"/>
</dbReference>
<dbReference type="SMART" id="SM00387">
    <property type="entry name" value="HATPase_c"/>
    <property type="match status" value="1"/>
</dbReference>
<dbReference type="Pfam" id="PF00512">
    <property type="entry name" value="HisKA"/>
    <property type="match status" value="1"/>
</dbReference>
<dbReference type="SMART" id="SM00388">
    <property type="entry name" value="HisKA"/>
    <property type="match status" value="1"/>
</dbReference>
<evidence type="ECO:0000256" key="1">
    <source>
        <dbReference type="ARBA" id="ARBA00000085"/>
    </source>
</evidence>
<evidence type="ECO:0000259" key="12">
    <source>
        <dbReference type="PROSITE" id="PS50110"/>
    </source>
</evidence>
<dbReference type="RefSeq" id="WP_237484659.1">
    <property type="nucleotide sequence ID" value="NZ_CAKLCM010000002.1"/>
</dbReference>
<dbReference type="CDD" id="cd16922">
    <property type="entry name" value="HATPase_EvgS-ArcB-TorS-like"/>
    <property type="match status" value="1"/>
</dbReference>
<name>A0ABM8ZJ08_9VIBR</name>
<feature type="domain" description="Histidine kinase" evidence="11">
    <location>
        <begin position="359"/>
        <end position="579"/>
    </location>
</feature>
<keyword evidence="15" id="KW-1185">Reference proteome</keyword>
<dbReference type="CDD" id="cd17546">
    <property type="entry name" value="REC_hyHK_CKI1_RcsC-like"/>
    <property type="match status" value="1"/>
</dbReference>
<evidence type="ECO:0000256" key="10">
    <source>
        <dbReference type="SAM" id="Phobius"/>
    </source>
</evidence>
<dbReference type="Pfam" id="PF00072">
    <property type="entry name" value="Response_reg"/>
    <property type="match status" value="1"/>
</dbReference>
<evidence type="ECO:0000256" key="9">
    <source>
        <dbReference type="PROSITE-ProRule" id="PRU00169"/>
    </source>
</evidence>
<evidence type="ECO:0000313" key="14">
    <source>
        <dbReference type="EMBL" id="CAH0526295.1"/>
    </source>
</evidence>
<reference evidence="14" key="1">
    <citation type="submission" date="2021-12" db="EMBL/GenBank/DDBJ databases">
        <authorList>
            <person name="Rodrigo-Torres L."/>
            <person name="Arahal R. D."/>
            <person name="Lucena T."/>
        </authorList>
    </citation>
    <scope>NUCLEOTIDE SEQUENCE</scope>
    <source>
        <strain evidence="14">CECT 8226</strain>
    </source>
</reference>
<feature type="modified residue" description="4-aspartylphosphate" evidence="9">
    <location>
        <position position="648"/>
    </location>
</feature>